<accession>A0AAE1PRZ5</accession>
<dbReference type="Proteomes" id="UP001292094">
    <property type="component" value="Unassembled WGS sequence"/>
</dbReference>
<dbReference type="EMBL" id="JAWZYT010001458">
    <property type="protein sequence ID" value="KAK4311962.1"/>
    <property type="molecule type" value="Genomic_DNA"/>
</dbReference>
<protein>
    <submittedName>
        <fullName evidence="1">Uncharacterized protein</fullName>
    </submittedName>
</protein>
<sequence>MEKIEGLSDIPDIEDPDIYEIGTERQDGGSTSTLYVYNTACKAEVVVNEADVLPCMGILPSPEDEQYAVRDKGQESLSCIPTPHSSNSAIHQSQLEIQREILEEVRDYLRSIDSNLKTLVAHKCEKSTA</sequence>
<proteinExistence type="predicted"/>
<organism evidence="1 2">
    <name type="scientific">Petrolisthes manimaculis</name>
    <dbReference type="NCBI Taxonomy" id="1843537"/>
    <lineage>
        <taxon>Eukaryota</taxon>
        <taxon>Metazoa</taxon>
        <taxon>Ecdysozoa</taxon>
        <taxon>Arthropoda</taxon>
        <taxon>Crustacea</taxon>
        <taxon>Multicrustacea</taxon>
        <taxon>Malacostraca</taxon>
        <taxon>Eumalacostraca</taxon>
        <taxon>Eucarida</taxon>
        <taxon>Decapoda</taxon>
        <taxon>Pleocyemata</taxon>
        <taxon>Anomura</taxon>
        <taxon>Galatheoidea</taxon>
        <taxon>Porcellanidae</taxon>
        <taxon>Petrolisthes</taxon>
    </lineage>
</organism>
<evidence type="ECO:0000313" key="2">
    <source>
        <dbReference type="Proteomes" id="UP001292094"/>
    </source>
</evidence>
<dbReference type="AlphaFoldDB" id="A0AAE1PRZ5"/>
<comment type="caution">
    <text evidence="1">The sequence shown here is derived from an EMBL/GenBank/DDBJ whole genome shotgun (WGS) entry which is preliminary data.</text>
</comment>
<gene>
    <name evidence="1" type="ORF">Pmani_016574</name>
</gene>
<name>A0AAE1PRZ5_9EUCA</name>
<reference evidence="1" key="1">
    <citation type="submission" date="2023-11" db="EMBL/GenBank/DDBJ databases">
        <title>Genome assemblies of two species of porcelain crab, Petrolisthes cinctipes and Petrolisthes manimaculis (Anomura: Porcellanidae).</title>
        <authorList>
            <person name="Angst P."/>
        </authorList>
    </citation>
    <scope>NUCLEOTIDE SEQUENCE</scope>
    <source>
        <strain evidence="1">PB745_02</strain>
        <tissue evidence="1">Gill</tissue>
    </source>
</reference>
<keyword evidence="2" id="KW-1185">Reference proteome</keyword>
<evidence type="ECO:0000313" key="1">
    <source>
        <dbReference type="EMBL" id="KAK4311962.1"/>
    </source>
</evidence>